<organism evidence="2 3">
    <name type="scientific">Biomphalaria glabrata</name>
    <name type="common">Bloodfluke planorb</name>
    <name type="synonym">Freshwater snail</name>
    <dbReference type="NCBI Taxonomy" id="6526"/>
    <lineage>
        <taxon>Eukaryota</taxon>
        <taxon>Metazoa</taxon>
        <taxon>Spiralia</taxon>
        <taxon>Lophotrochozoa</taxon>
        <taxon>Mollusca</taxon>
        <taxon>Gastropoda</taxon>
        <taxon>Heterobranchia</taxon>
        <taxon>Euthyneura</taxon>
        <taxon>Panpulmonata</taxon>
        <taxon>Hygrophila</taxon>
        <taxon>Lymnaeoidea</taxon>
        <taxon>Planorbidae</taxon>
        <taxon>Biomphalaria</taxon>
    </lineage>
</organism>
<evidence type="ECO:0000313" key="2">
    <source>
        <dbReference type="EnsemblMetazoa" id="BGLB023443-PA"/>
    </source>
</evidence>
<reference evidence="2" key="1">
    <citation type="submission" date="2020-05" db="UniProtKB">
        <authorList>
            <consortium name="EnsemblMetazoa"/>
        </authorList>
    </citation>
    <scope>IDENTIFICATION</scope>
    <source>
        <strain evidence="2">BB02</strain>
    </source>
</reference>
<dbReference type="PANTHER" id="PTHR14030:SF4">
    <property type="entry name" value="BUB1 KINASE, ISOFORM A-RELATED"/>
    <property type="match status" value="1"/>
</dbReference>
<proteinExistence type="predicted"/>
<dbReference type="PROSITE" id="PS51489">
    <property type="entry name" value="BUB1_N"/>
    <property type="match status" value="1"/>
</dbReference>
<dbReference type="Pfam" id="PF08311">
    <property type="entry name" value="Mad3_BUB1_I"/>
    <property type="match status" value="1"/>
</dbReference>
<dbReference type="InterPro" id="IPR013212">
    <property type="entry name" value="Mad3/Bub1_I"/>
</dbReference>
<feature type="domain" description="BUB1 N-terminal" evidence="1">
    <location>
        <begin position="47"/>
        <end position="121"/>
    </location>
</feature>
<dbReference type="InterPro" id="IPR015661">
    <property type="entry name" value="Bub1/Mad3"/>
</dbReference>
<dbReference type="AlphaFoldDB" id="A0A2C9KTW0"/>
<dbReference type="PANTHER" id="PTHR14030">
    <property type="entry name" value="MITOTIC CHECKPOINT SERINE/THREONINE-PROTEIN KINASE BUB1"/>
    <property type="match status" value="1"/>
</dbReference>
<dbReference type="STRING" id="6526.A0A2C9KTW0"/>
<dbReference type="KEGG" id="bgt:106067971"/>
<dbReference type="Gene3D" id="1.25.40.430">
    <property type="match status" value="1"/>
</dbReference>
<dbReference type="EnsemblMetazoa" id="BGLB023443-RA">
    <property type="protein sequence ID" value="BGLB023443-PA"/>
    <property type="gene ID" value="BGLB023443"/>
</dbReference>
<evidence type="ECO:0000313" key="3">
    <source>
        <dbReference type="Proteomes" id="UP000076420"/>
    </source>
</evidence>
<dbReference type="VEuPathDB" id="VectorBase:BGLAX_050712"/>
<dbReference type="GO" id="GO:0007094">
    <property type="term" value="P:mitotic spindle assembly checkpoint signaling"/>
    <property type="evidence" value="ECO:0007669"/>
    <property type="project" value="InterPro"/>
</dbReference>
<dbReference type="GO" id="GO:0005634">
    <property type="term" value="C:nucleus"/>
    <property type="evidence" value="ECO:0007669"/>
    <property type="project" value="TreeGrafter"/>
</dbReference>
<dbReference type="GO" id="GO:0004672">
    <property type="term" value="F:protein kinase activity"/>
    <property type="evidence" value="ECO:0007669"/>
    <property type="project" value="TreeGrafter"/>
</dbReference>
<dbReference type="GO" id="GO:0032991">
    <property type="term" value="C:protein-containing complex"/>
    <property type="evidence" value="ECO:0007669"/>
    <property type="project" value="UniProtKB-ARBA"/>
</dbReference>
<sequence length="121" mass="14659">MEQEDHEWELSKENVQPLKEGRSMSFLAAALHLDQEEHTLKNQQNEFEVELRTYSGDDPFDVWDRYIKWTEQNFPKGGHDGQQITLIERCLREYQTNEKYLNDVRYIRLWTKFVSLLCNYL</sequence>
<dbReference type="VEuPathDB" id="VectorBase:BGLB023443"/>
<name>A0A2C9KTW0_BIOGL</name>
<gene>
    <name evidence="2" type="primary">106067971</name>
</gene>
<accession>A0A2C9KTW0</accession>
<dbReference type="SMART" id="SM00777">
    <property type="entry name" value="Mad3_BUB1_I"/>
    <property type="match status" value="1"/>
</dbReference>
<dbReference type="Proteomes" id="UP000076420">
    <property type="component" value="Unassembled WGS sequence"/>
</dbReference>
<evidence type="ECO:0000259" key="1">
    <source>
        <dbReference type="PROSITE" id="PS51489"/>
    </source>
</evidence>
<protein>
    <recommendedName>
        <fullName evidence="1">BUB1 N-terminal domain-containing protein</fullName>
    </recommendedName>
</protein>
<dbReference type="GO" id="GO:0051754">
    <property type="term" value="P:meiotic sister chromatid cohesion, centromeric"/>
    <property type="evidence" value="ECO:0007669"/>
    <property type="project" value="TreeGrafter"/>
</dbReference>